<dbReference type="Gene3D" id="3.30.230.10">
    <property type="match status" value="1"/>
</dbReference>
<evidence type="ECO:0000256" key="7">
    <source>
        <dbReference type="HAMAP-Rule" id="MF_00227"/>
    </source>
</evidence>
<name>A0ABS5TM68_9ACTN</name>
<evidence type="ECO:0000256" key="6">
    <source>
        <dbReference type="ARBA" id="ARBA00022884"/>
    </source>
</evidence>
<evidence type="ECO:0000256" key="4">
    <source>
        <dbReference type="ARBA" id="ARBA00022759"/>
    </source>
</evidence>
<dbReference type="PANTHER" id="PTHR33992:SF1">
    <property type="entry name" value="RIBONUCLEASE P PROTEIN COMPONENT"/>
    <property type="match status" value="1"/>
</dbReference>
<dbReference type="InterPro" id="IPR020568">
    <property type="entry name" value="Ribosomal_Su5_D2-typ_SF"/>
</dbReference>
<evidence type="ECO:0000313" key="10">
    <source>
        <dbReference type="EMBL" id="MBT0771266.1"/>
    </source>
</evidence>
<dbReference type="Proteomes" id="UP001197247">
    <property type="component" value="Unassembled WGS sequence"/>
</dbReference>
<gene>
    <name evidence="7 10" type="primary">rnpA</name>
    <name evidence="10" type="ORF">KIH74_20175</name>
</gene>
<comment type="similarity">
    <text evidence="7">Belongs to the RnpA family.</text>
</comment>
<dbReference type="EC" id="3.1.26.5" evidence="7 8"/>
<feature type="compositionally biased region" description="Gly residues" evidence="9">
    <location>
        <begin position="107"/>
        <end position="121"/>
    </location>
</feature>
<proteinExistence type="inferred from homology"/>
<dbReference type="EMBL" id="JAHBAY010000008">
    <property type="protein sequence ID" value="MBT0771266.1"/>
    <property type="molecule type" value="Genomic_DNA"/>
</dbReference>
<protein>
    <recommendedName>
        <fullName evidence="7 8">Ribonuclease P protein component</fullName>
        <shortName evidence="7">RNase P protein</shortName>
        <shortName evidence="7">RNaseP protein</shortName>
        <ecNumber evidence="7 8">3.1.26.5</ecNumber>
    </recommendedName>
    <alternativeName>
        <fullName evidence="7">Protein C5</fullName>
    </alternativeName>
</protein>
<organism evidence="10 11">
    <name type="scientific">Kineosporia corallincola</name>
    <dbReference type="NCBI Taxonomy" id="2835133"/>
    <lineage>
        <taxon>Bacteria</taxon>
        <taxon>Bacillati</taxon>
        <taxon>Actinomycetota</taxon>
        <taxon>Actinomycetes</taxon>
        <taxon>Kineosporiales</taxon>
        <taxon>Kineosporiaceae</taxon>
        <taxon>Kineosporia</taxon>
    </lineage>
</organism>
<comment type="catalytic activity">
    <reaction evidence="7">
        <text>Endonucleolytic cleavage of RNA, removing 5'-extranucleotides from tRNA precursor.</text>
        <dbReference type="EC" id="3.1.26.5"/>
    </reaction>
</comment>
<dbReference type="PROSITE" id="PS00648">
    <property type="entry name" value="RIBONUCLEASE_P"/>
    <property type="match status" value="1"/>
</dbReference>
<evidence type="ECO:0000313" key="11">
    <source>
        <dbReference type="Proteomes" id="UP001197247"/>
    </source>
</evidence>
<keyword evidence="6 7" id="KW-0694">RNA-binding</keyword>
<dbReference type="PANTHER" id="PTHR33992">
    <property type="entry name" value="RIBONUCLEASE P PROTEIN COMPONENT"/>
    <property type="match status" value="1"/>
</dbReference>
<keyword evidence="2 7" id="KW-0819">tRNA processing</keyword>
<comment type="caution">
    <text evidence="10">The sequence shown here is derived from an EMBL/GenBank/DDBJ whole genome shotgun (WGS) entry which is preliminary data.</text>
</comment>
<accession>A0ABS5TM68</accession>
<dbReference type="HAMAP" id="MF_00227">
    <property type="entry name" value="RNase_P"/>
    <property type="match status" value="1"/>
</dbReference>
<sequence>MRHGSEFSTAVRKGRRAGRQTLVIHLNRTGSDPASPARVGFVVSKAVGPAVVRNRVKRQLRHITRERLAALPSGALVVVRANPAAAGSPNLAADFDSALSSALRNSSGGGASGRRPGGPRG</sequence>
<evidence type="ECO:0000256" key="3">
    <source>
        <dbReference type="ARBA" id="ARBA00022722"/>
    </source>
</evidence>
<dbReference type="InterPro" id="IPR014721">
    <property type="entry name" value="Ribsml_uS5_D2-typ_fold_subgr"/>
</dbReference>
<dbReference type="NCBIfam" id="TIGR00188">
    <property type="entry name" value="rnpA"/>
    <property type="match status" value="1"/>
</dbReference>
<reference evidence="10 11" key="1">
    <citation type="submission" date="2021-05" db="EMBL/GenBank/DDBJ databases">
        <title>Kineosporia and Streptomyces sp. nov. two new marine actinobacteria isolated from Coral.</title>
        <authorList>
            <person name="Buangrab K."/>
            <person name="Sutthacheep M."/>
            <person name="Yeemin T."/>
            <person name="Harunari E."/>
            <person name="Igarashi Y."/>
            <person name="Kanchanasin P."/>
            <person name="Tanasupawat S."/>
            <person name="Phongsopitanun W."/>
        </authorList>
    </citation>
    <scope>NUCLEOTIDE SEQUENCE [LARGE SCALE GENOMIC DNA]</scope>
    <source>
        <strain evidence="10 11">J2-2</strain>
    </source>
</reference>
<keyword evidence="5 7" id="KW-0378">Hydrolase</keyword>
<dbReference type="GO" id="GO:0004526">
    <property type="term" value="F:ribonuclease P activity"/>
    <property type="evidence" value="ECO:0007669"/>
    <property type="project" value="UniProtKB-EC"/>
</dbReference>
<feature type="region of interest" description="Disordered" evidence="9">
    <location>
        <begin position="102"/>
        <end position="121"/>
    </location>
</feature>
<evidence type="ECO:0000256" key="9">
    <source>
        <dbReference type="SAM" id="MobiDB-lite"/>
    </source>
</evidence>
<evidence type="ECO:0000256" key="8">
    <source>
        <dbReference type="NCBIfam" id="TIGR00188"/>
    </source>
</evidence>
<comment type="subunit">
    <text evidence="7">Consists of a catalytic RNA component (M1 or rnpB) and a protein subunit.</text>
</comment>
<keyword evidence="4 7" id="KW-0255">Endonuclease</keyword>
<dbReference type="Pfam" id="PF00825">
    <property type="entry name" value="Ribonuclease_P"/>
    <property type="match status" value="1"/>
</dbReference>
<comment type="function">
    <text evidence="1 7">RNaseP catalyzes the removal of the 5'-leader sequence from pre-tRNA to produce the mature 5'-terminus. It can also cleave other RNA substrates such as 4.5S RNA. The protein component plays an auxiliary but essential role in vivo by binding to the 5'-leader sequence and broadening the substrate specificity of the ribozyme.</text>
</comment>
<dbReference type="InterPro" id="IPR020539">
    <property type="entry name" value="RNase_P_CS"/>
</dbReference>
<keyword evidence="11" id="KW-1185">Reference proteome</keyword>
<keyword evidence="3 7" id="KW-0540">Nuclease</keyword>
<dbReference type="InterPro" id="IPR000100">
    <property type="entry name" value="RNase_P"/>
</dbReference>
<evidence type="ECO:0000256" key="1">
    <source>
        <dbReference type="ARBA" id="ARBA00002663"/>
    </source>
</evidence>
<evidence type="ECO:0000256" key="2">
    <source>
        <dbReference type="ARBA" id="ARBA00022694"/>
    </source>
</evidence>
<dbReference type="SUPFAM" id="SSF54211">
    <property type="entry name" value="Ribosomal protein S5 domain 2-like"/>
    <property type="match status" value="1"/>
</dbReference>
<evidence type="ECO:0000256" key="5">
    <source>
        <dbReference type="ARBA" id="ARBA00022801"/>
    </source>
</evidence>